<dbReference type="Proteomes" id="UP000660262">
    <property type="component" value="Unassembled WGS sequence"/>
</dbReference>
<protein>
    <submittedName>
        <fullName evidence="1">Uncharacterized protein</fullName>
    </submittedName>
</protein>
<dbReference type="EMBL" id="BNJQ01000019">
    <property type="protein sequence ID" value="GHP08136.1"/>
    <property type="molecule type" value="Genomic_DNA"/>
</dbReference>
<dbReference type="Pfam" id="PF05811">
    <property type="entry name" value="DUF842"/>
    <property type="match status" value="1"/>
</dbReference>
<reference evidence="1" key="1">
    <citation type="submission" date="2020-10" db="EMBL/GenBank/DDBJ databases">
        <title>Unveiling of a novel bifunctional photoreceptor, Dualchrome1, isolated from a cosmopolitan green alga.</title>
        <authorList>
            <person name="Suzuki S."/>
            <person name="Kawachi M."/>
        </authorList>
    </citation>
    <scope>NUCLEOTIDE SEQUENCE</scope>
    <source>
        <strain evidence="1">NIES 2893</strain>
    </source>
</reference>
<gene>
    <name evidence="1" type="ORF">PPROV_000687800</name>
</gene>
<dbReference type="AlphaFoldDB" id="A0A830HL61"/>
<accession>A0A830HL61</accession>
<keyword evidence="2" id="KW-1185">Reference proteome</keyword>
<sequence>MLEQIHKDHERPLAINALHCQLACLGQTDNPQAAKDAANASRQHVEQCMAKCNAAVEAFRQAQQQEVAQIQTVVQRGIAQCTDTARQSLPASPSERQVNRAQQNAEACAKKSFATAEALVPKAEQRLREHAKKLMQATSR</sequence>
<evidence type="ECO:0000313" key="2">
    <source>
        <dbReference type="Proteomes" id="UP000660262"/>
    </source>
</evidence>
<name>A0A830HL61_9CHLO</name>
<proteinExistence type="predicted"/>
<evidence type="ECO:0000313" key="1">
    <source>
        <dbReference type="EMBL" id="GHP08136.1"/>
    </source>
</evidence>
<comment type="caution">
    <text evidence="1">The sequence shown here is derived from an EMBL/GenBank/DDBJ whole genome shotgun (WGS) entry which is preliminary data.</text>
</comment>
<organism evidence="1 2">
    <name type="scientific">Pycnococcus provasolii</name>
    <dbReference type="NCBI Taxonomy" id="41880"/>
    <lineage>
        <taxon>Eukaryota</taxon>
        <taxon>Viridiplantae</taxon>
        <taxon>Chlorophyta</taxon>
        <taxon>Pseudoscourfieldiophyceae</taxon>
        <taxon>Pseudoscourfieldiales</taxon>
        <taxon>Pycnococcaceae</taxon>
        <taxon>Pycnococcus</taxon>
    </lineage>
</organism>
<dbReference type="InterPro" id="IPR008560">
    <property type="entry name" value="DUF842_euk"/>
</dbReference>